<feature type="transmembrane region" description="Helical" evidence="1">
    <location>
        <begin position="83"/>
        <end position="103"/>
    </location>
</feature>
<dbReference type="RefSeq" id="WP_258846790.1">
    <property type="nucleotide sequence ID" value="NZ_JANUGX010000022.1"/>
</dbReference>
<feature type="transmembrane region" description="Helical" evidence="1">
    <location>
        <begin position="505"/>
        <end position="523"/>
    </location>
</feature>
<protein>
    <submittedName>
        <fullName evidence="3">6-pyruvoyl-tetrahydropterin synthase-related protein</fullName>
    </submittedName>
</protein>
<dbReference type="Pfam" id="PF10131">
    <property type="entry name" value="PTPS_related"/>
    <property type="match status" value="1"/>
</dbReference>
<keyword evidence="1" id="KW-0472">Membrane</keyword>
<organism evidence="3 4">
    <name type="scientific">Massilia norwichensis</name>
    <dbReference type="NCBI Taxonomy" id="1442366"/>
    <lineage>
        <taxon>Bacteria</taxon>
        <taxon>Pseudomonadati</taxon>
        <taxon>Pseudomonadota</taxon>
        <taxon>Betaproteobacteria</taxon>
        <taxon>Burkholderiales</taxon>
        <taxon>Oxalobacteraceae</taxon>
        <taxon>Telluria group</taxon>
        <taxon>Massilia</taxon>
    </lineage>
</organism>
<reference evidence="3 4" key="1">
    <citation type="submission" date="2022-08" db="EMBL/GenBank/DDBJ databases">
        <title>Reclassification of Massilia species as members of the genera Telluria, Duganella, Pseudoduganella, Mokoshia gen. nov. and Zemynaea gen. nov. using orthogonal and non-orthogonal genome-based approaches.</title>
        <authorList>
            <person name="Bowman J.P."/>
        </authorList>
    </citation>
    <scope>NUCLEOTIDE SEQUENCE [LARGE SCALE GENOMIC DNA]</scope>
    <source>
        <strain evidence="3 4">LMG 28164</strain>
    </source>
</reference>
<comment type="caution">
    <text evidence="3">The sequence shown here is derived from an EMBL/GenBank/DDBJ whole genome shotgun (WGS) entry which is preliminary data.</text>
</comment>
<gene>
    <name evidence="3" type="ORF">NX782_17645</name>
</gene>
<sequence length="550" mass="60890">MLFIGLMWLYPLLTLRLTDQHDIPTHLRWAEQFADALRDGQLLPRWAHAAMLGLGDPSFVYYQPLFYYITSSFALLGIRSEYALLLGIMVPYMLLGAIVYQTFLSRYSGQIALAGAVFVVAGPLLYFLPTNLGAFPWLLSVPFALLFVSESIRDRPRVTRLGMLLCLVCLSHLLSGLITLCATALGRLMFAFPARRTLRGHLDWGAGVLLGLALAAFFIYPAVTQLKLITPAGWSESEHMWARAFVFPIAHARDGLRWAAIQWPLGLVTLGTIVLSIFPWHTPAKPMQILARRLSLVALAALLLSTELAYPLYAYIKQLRMLQYPYRFIFIAAVLANLSLAIHIAEGAWTRWGRTARIAVVLLVAIQCALTGFLQLGLYRNGVQLPARDTFMVGRFGQPEYQPAVRGPHWTQWVADGKLEGECRRLQIYCDALVKRTHALSVVIETPRPVSVRLPVFAFPAWSVTVDGQPQALIADPDTGLPLVKLGPGRHLVALRWTGTAADTTGRIVSLAALAALLVLLAIRYRSRRRSAPAKGSGTVRETEALASDS</sequence>
<keyword evidence="1" id="KW-1133">Transmembrane helix</keyword>
<feature type="transmembrane region" description="Helical" evidence="1">
    <location>
        <begin position="202"/>
        <end position="223"/>
    </location>
</feature>
<feature type="transmembrane region" description="Helical" evidence="1">
    <location>
        <begin position="161"/>
        <end position="190"/>
    </location>
</feature>
<feature type="transmembrane region" description="Helical" evidence="1">
    <location>
        <begin position="294"/>
        <end position="316"/>
    </location>
</feature>
<name>A0ABT2A9Z1_9BURK</name>
<feature type="domain" description="Membrane protein 6-pyruvoyl-tetrahydropterin synthase-related" evidence="2">
    <location>
        <begin position="59"/>
        <end position="366"/>
    </location>
</feature>
<evidence type="ECO:0000313" key="3">
    <source>
        <dbReference type="EMBL" id="MCS0591016.1"/>
    </source>
</evidence>
<accession>A0ABT2A9Z1</accession>
<keyword evidence="4" id="KW-1185">Reference proteome</keyword>
<feature type="transmembrane region" description="Helical" evidence="1">
    <location>
        <begin position="328"/>
        <end position="346"/>
    </location>
</feature>
<evidence type="ECO:0000313" key="4">
    <source>
        <dbReference type="Proteomes" id="UP001205560"/>
    </source>
</evidence>
<feature type="transmembrane region" description="Helical" evidence="1">
    <location>
        <begin position="358"/>
        <end position="379"/>
    </location>
</feature>
<keyword evidence="1" id="KW-0812">Transmembrane</keyword>
<dbReference type="EMBL" id="JANUGX010000022">
    <property type="protein sequence ID" value="MCS0591016.1"/>
    <property type="molecule type" value="Genomic_DNA"/>
</dbReference>
<dbReference type="Proteomes" id="UP001205560">
    <property type="component" value="Unassembled WGS sequence"/>
</dbReference>
<evidence type="ECO:0000256" key="1">
    <source>
        <dbReference type="SAM" id="Phobius"/>
    </source>
</evidence>
<evidence type="ECO:0000259" key="2">
    <source>
        <dbReference type="Pfam" id="PF10131"/>
    </source>
</evidence>
<dbReference type="InterPro" id="IPR018776">
    <property type="entry name" value="Membrane_prot_PTPS-rel_domain"/>
</dbReference>
<proteinExistence type="predicted"/>
<feature type="transmembrane region" description="Helical" evidence="1">
    <location>
        <begin position="261"/>
        <end position="282"/>
    </location>
</feature>